<evidence type="ECO:0000256" key="2">
    <source>
        <dbReference type="ARBA" id="ARBA00022679"/>
    </source>
</evidence>
<keyword evidence="4" id="KW-1185">Reference proteome</keyword>
<dbReference type="AlphaFoldDB" id="A0AAD4D4U3"/>
<comment type="caution">
    <text evidence="3">The sequence shown here is derived from an EMBL/GenBank/DDBJ whole genome shotgun (WGS) entry which is preliminary data.</text>
</comment>
<name>A0AAD4D4U3_9FUNG</name>
<keyword evidence="1" id="KW-0489">Methyltransferase</keyword>
<evidence type="ECO:0000313" key="3">
    <source>
        <dbReference type="EMBL" id="KAG0265747.1"/>
    </source>
</evidence>
<dbReference type="PANTHER" id="PTHR13393">
    <property type="entry name" value="SAM-DEPENDENT METHYLTRANSFERASE"/>
    <property type="match status" value="1"/>
</dbReference>
<evidence type="ECO:0000313" key="4">
    <source>
        <dbReference type="Proteomes" id="UP001194580"/>
    </source>
</evidence>
<dbReference type="Gene3D" id="3.40.50.150">
    <property type="entry name" value="Vaccinia Virus protein VP39"/>
    <property type="match status" value="1"/>
</dbReference>
<gene>
    <name evidence="3" type="ORF">BGZ95_003230</name>
</gene>
<dbReference type="GO" id="GO:0005634">
    <property type="term" value="C:nucleus"/>
    <property type="evidence" value="ECO:0007669"/>
    <property type="project" value="TreeGrafter"/>
</dbReference>
<dbReference type="PANTHER" id="PTHR13393:SF0">
    <property type="entry name" value="RNA N6-ADENOSINE-METHYLTRANSFERASE METTL16"/>
    <property type="match status" value="1"/>
</dbReference>
<dbReference type="InterPro" id="IPR029063">
    <property type="entry name" value="SAM-dependent_MTases_sf"/>
</dbReference>
<keyword evidence="2" id="KW-0808">Transferase</keyword>
<protein>
    <submittedName>
        <fullName evidence="3">Uncharacterized protein</fullName>
    </submittedName>
</protein>
<dbReference type="Proteomes" id="UP001194580">
    <property type="component" value="Unassembled WGS sequence"/>
</dbReference>
<dbReference type="InterPro" id="IPR010286">
    <property type="entry name" value="METTL16/RlmF"/>
</dbReference>
<dbReference type="EMBL" id="JAAAIL010001724">
    <property type="protein sequence ID" value="KAG0265747.1"/>
    <property type="molecule type" value="Genomic_DNA"/>
</dbReference>
<evidence type="ECO:0000256" key="1">
    <source>
        <dbReference type="ARBA" id="ARBA00022603"/>
    </source>
</evidence>
<proteinExistence type="predicted"/>
<dbReference type="GO" id="GO:0008168">
    <property type="term" value="F:methyltransferase activity"/>
    <property type="evidence" value="ECO:0007669"/>
    <property type="project" value="UniProtKB-KW"/>
</dbReference>
<organism evidence="3 4">
    <name type="scientific">Linnemannia exigua</name>
    <dbReference type="NCBI Taxonomy" id="604196"/>
    <lineage>
        <taxon>Eukaryota</taxon>
        <taxon>Fungi</taxon>
        <taxon>Fungi incertae sedis</taxon>
        <taxon>Mucoromycota</taxon>
        <taxon>Mortierellomycotina</taxon>
        <taxon>Mortierellomycetes</taxon>
        <taxon>Mortierellales</taxon>
        <taxon>Mortierellaceae</taxon>
        <taxon>Linnemannia</taxon>
    </lineage>
</organism>
<reference evidence="3" key="1">
    <citation type="journal article" date="2020" name="Fungal Divers.">
        <title>Resolving the Mortierellaceae phylogeny through synthesis of multi-gene phylogenetics and phylogenomics.</title>
        <authorList>
            <person name="Vandepol N."/>
            <person name="Liber J."/>
            <person name="Desiro A."/>
            <person name="Na H."/>
            <person name="Kennedy M."/>
            <person name="Barry K."/>
            <person name="Grigoriev I.V."/>
            <person name="Miller A.N."/>
            <person name="O'Donnell K."/>
            <person name="Stajich J.E."/>
            <person name="Bonito G."/>
        </authorList>
    </citation>
    <scope>NUCLEOTIDE SEQUENCE</scope>
    <source>
        <strain evidence="3">NRRL 28262</strain>
    </source>
</reference>
<dbReference type="GO" id="GO:0070475">
    <property type="term" value="P:rRNA base methylation"/>
    <property type="evidence" value="ECO:0007669"/>
    <property type="project" value="TreeGrafter"/>
</dbReference>
<accession>A0AAD4D4U3</accession>
<sequence length="235" mass="26564">MLGKRSSVDTIIAYLKEKKITNYTLTTFRQGRTSRWAIAWSHGNAHPSRVSRQHISNKLVKLTPPKTILSFQCEGYTLDTIVHSTETIFDQLLIEHRSGTLGAETEPSPARVLHCTAKRNTWSRAARRALARESANQDGEKSGIKALKDLSMSLLVPVVLEFDVRFPLALQSTLAESQSSNVSKNSSTPSQPSHTLEFTWTVGEDRHLFESCFLHFRSRFQQDHAMRMQELPNSI</sequence>